<evidence type="ECO:0000256" key="4">
    <source>
        <dbReference type="ARBA" id="ARBA00022679"/>
    </source>
</evidence>
<evidence type="ECO:0000313" key="17">
    <source>
        <dbReference type="EMBL" id="CAD6203209.1"/>
    </source>
</evidence>
<dbReference type="InterPro" id="IPR000182">
    <property type="entry name" value="GNAT_dom"/>
</dbReference>
<evidence type="ECO:0000256" key="9">
    <source>
        <dbReference type="ARBA" id="ARBA00022968"/>
    </source>
</evidence>
<dbReference type="InterPro" id="IPR025846">
    <property type="entry name" value="TBL_N"/>
</dbReference>
<evidence type="ECO:0000256" key="2">
    <source>
        <dbReference type="ARBA" id="ARBA00004323"/>
    </source>
</evidence>
<keyword evidence="9" id="KW-0735">Signal-anchor</keyword>
<dbReference type="InterPro" id="IPR001965">
    <property type="entry name" value="Znf_PHD"/>
</dbReference>
<dbReference type="InterPro" id="IPR011011">
    <property type="entry name" value="Znf_FYVE_PHD"/>
</dbReference>
<dbReference type="SMART" id="SM00249">
    <property type="entry name" value="PHD"/>
    <property type="match status" value="2"/>
</dbReference>
<dbReference type="InterPro" id="IPR026057">
    <property type="entry name" value="TBL_C"/>
</dbReference>
<dbReference type="GO" id="GO:0000139">
    <property type="term" value="C:Golgi membrane"/>
    <property type="evidence" value="ECO:0007669"/>
    <property type="project" value="UniProtKB-SubCell"/>
</dbReference>
<reference evidence="17" key="1">
    <citation type="submission" date="2020-10" db="EMBL/GenBank/DDBJ databases">
        <authorList>
            <person name="Han B."/>
            <person name="Lu T."/>
            <person name="Zhao Q."/>
            <person name="Huang X."/>
            <person name="Zhao Y."/>
        </authorList>
    </citation>
    <scope>NUCLEOTIDE SEQUENCE</scope>
</reference>
<dbReference type="Pfam" id="PF14416">
    <property type="entry name" value="PMR5N"/>
    <property type="match status" value="1"/>
</dbReference>
<keyword evidence="11" id="KW-0333">Golgi apparatus</keyword>
<comment type="subcellular location">
    <subcellularLocation>
        <location evidence="2">Golgi apparatus membrane</location>
        <topology evidence="2">Single-pass type II membrane protein</topology>
    </subcellularLocation>
    <subcellularLocation>
        <location evidence="1">Nucleus</location>
    </subcellularLocation>
</comment>
<dbReference type="GO" id="GO:1990538">
    <property type="term" value="F:xylan O-acetyltransferase activity"/>
    <property type="evidence" value="ECO:0007669"/>
    <property type="project" value="UniProtKB-ARBA"/>
</dbReference>
<dbReference type="GO" id="GO:0003714">
    <property type="term" value="F:transcription corepressor activity"/>
    <property type="evidence" value="ECO:0007669"/>
    <property type="project" value="InterPro"/>
</dbReference>
<evidence type="ECO:0000256" key="8">
    <source>
        <dbReference type="ARBA" id="ARBA00022833"/>
    </source>
</evidence>
<keyword evidence="13" id="KW-0539">Nucleus</keyword>
<dbReference type="SUPFAM" id="SSF55729">
    <property type="entry name" value="Acyl-CoA N-acyltransferases (Nat)"/>
    <property type="match status" value="1"/>
</dbReference>
<gene>
    <name evidence="17" type="ORF">NCGR_LOCUS1422</name>
</gene>
<dbReference type="InterPro" id="IPR013083">
    <property type="entry name" value="Znf_RING/FYVE/PHD"/>
</dbReference>
<evidence type="ECO:0000256" key="11">
    <source>
        <dbReference type="ARBA" id="ARBA00023034"/>
    </source>
</evidence>
<feature type="domain" description="N-acetyltransferase" evidence="16">
    <location>
        <begin position="963"/>
        <end position="1101"/>
    </location>
</feature>
<dbReference type="GO" id="GO:0008270">
    <property type="term" value="F:zinc ion binding"/>
    <property type="evidence" value="ECO:0007669"/>
    <property type="project" value="UniProtKB-KW"/>
</dbReference>
<evidence type="ECO:0000256" key="7">
    <source>
        <dbReference type="ARBA" id="ARBA00022771"/>
    </source>
</evidence>
<dbReference type="PROSITE" id="PS51186">
    <property type="entry name" value="GNAT"/>
    <property type="match status" value="1"/>
</dbReference>
<evidence type="ECO:0000256" key="3">
    <source>
        <dbReference type="ARBA" id="ARBA00007727"/>
    </source>
</evidence>
<dbReference type="SMART" id="SM00743">
    <property type="entry name" value="Agenet"/>
    <property type="match status" value="2"/>
</dbReference>
<keyword evidence="7 14" id="KW-0863">Zinc-finger</keyword>
<dbReference type="Pfam" id="PF16135">
    <property type="entry name" value="TDBD"/>
    <property type="match status" value="1"/>
</dbReference>
<organism evidence="17 18">
    <name type="scientific">Miscanthus lutarioriparius</name>
    <dbReference type="NCBI Taxonomy" id="422564"/>
    <lineage>
        <taxon>Eukaryota</taxon>
        <taxon>Viridiplantae</taxon>
        <taxon>Streptophyta</taxon>
        <taxon>Embryophyta</taxon>
        <taxon>Tracheophyta</taxon>
        <taxon>Spermatophyta</taxon>
        <taxon>Magnoliopsida</taxon>
        <taxon>Liliopsida</taxon>
        <taxon>Poales</taxon>
        <taxon>Poaceae</taxon>
        <taxon>PACMAD clade</taxon>
        <taxon>Panicoideae</taxon>
        <taxon>Andropogonodae</taxon>
        <taxon>Andropogoneae</taxon>
        <taxon>Saccharinae</taxon>
        <taxon>Miscanthus</taxon>
    </lineage>
</organism>
<keyword evidence="8" id="KW-0862">Zinc</keyword>
<dbReference type="Pfam" id="PF05641">
    <property type="entry name" value="Agenet"/>
    <property type="match status" value="1"/>
</dbReference>
<dbReference type="InterPro" id="IPR056511">
    <property type="entry name" value="IDM1_C"/>
</dbReference>
<dbReference type="PANTHER" id="PTHR46309:SF12">
    <property type="entry name" value="GB|AAC80581.1"/>
    <property type="match status" value="1"/>
</dbReference>
<comment type="similarity">
    <text evidence="3">Belongs to the PC-esterase family. TBL subfamily.</text>
</comment>
<accession>A0A811M9D0</accession>
<dbReference type="EMBL" id="CAJGYO010000001">
    <property type="protein sequence ID" value="CAD6203209.1"/>
    <property type="molecule type" value="Genomic_DNA"/>
</dbReference>
<dbReference type="PROSITE" id="PS50016">
    <property type="entry name" value="ZF_PHD_2"/>
    <property type="match status" value="1"/>
</dbReference>
<dbReference type="InterPro" id="IPR019786">
    <property type="entry name" value="Zinc_finger_PHD-type_CS"/>
</dbReference>
<evidence type="ECO:0000259" key="15">
    <source>
        <dbReference type="PROSITE" id="PS50016"/>
    </source>
</evidence>
<dbReference type="InterPro" id="IPR042163">
    <property type="entry name" value="PHF12"/>
</dbReference>
<proteinExistence type="inferred from homology"/>
<dbReference type="InterPro" id="IPR054292">
    <property type="entry name" value="DUF7028"/>
</dbReference>
<protein>
    <submittedName>
        <fullName evidence="17">Uncharacterized protein</fullName>
    </submittedName>
</protein>
<dbReference type="Pfam" id="PF13839">
    <property type="entry name" value="PC-Esterase"/>
    <property type="match status" value="1"/>
</dbReference>
<evidence type="ECO:0000256" key="6">
    <source>
        <dbReference type="ARBA" id="ARBA00022723"/>
    </source>
</evidence>
<keyword evidence="5" id="KW-0812">Transmembrane</keyword>
<keyword evidence="4" id="KW-0808">Transferase</keyword>
<keyword evidence="6" id="KW-0479">Metal-binding</keyword>
<keyword evidence="10" id="KW-1133">Transmembrane helix</keyword>
<dbReference type="InterPro" id="IPR014002">
    <property type="entry name" value="Agenet_dom_plant"/>
</dbReference>
<dbReference type="PANTHER" id="PTHR46309">
    <property type="entry name" value="PHD FINGER PROTEIN 12"/>
    <property type="match status" value="1"/>
</dbReference>
<dbReference type="Gene3D" id="3.40.630.30">
    <property type="match status" value="1"/>
</dbReference>
<dbReference type="Pfam" id="PF23209">
    <property type="entry name" value="IDM1_C"/>
    <property type="match status" value="1"/>
</dbReference>
<dbReference type="InterPro" id="IPR019787">
    <property type="entry name" value="Znf_PHD-finger"/>
</dbReference>
<sequence>MARGAARKRRRESSPPAAAAAARDGRKLLFGEFVEVLSCDPGLCGSWHKAVVIGIQENARTVRYTDFIDENGSPLVENVQVSDAIDGKSSMPEEVIRGNVRPMCPHQRLQVSHASYGLCVDALIEGSYWEGVIADHAEGSMERKVIFPDEGDECTIEVDQLRLTQDWDEVTGKWKPRGIWLFLQMILSHEERDGLPVSVRQIWFDLRSKPSFKTDAKMWMRGTEEFWERSLADLIAELWSLCGKPTLDGYQVEAVFQKDKVETTVLDKLDPSQALSEYISCYRNNNRKNALIKKELAKQHLKSLGWTFLDDHPKNKFYISPDGKRFPSFLGACQACLAAKEANDCQDDYTENLHLDSISVVHKNACYNPMRMDLALIKNKSNDKWITTPGSWELVQLDAEFSPQIVSLLASYQDGTTVLQRSIDRTLSVKLKKHLLALGWSIKFRTDEIMLGNGHHRHIPRYRYESPDGKTYVSIIQVICSLIVGGVKQDIITDRHNYRTAPKGFHSTVSTDLARLSKRKRRDKSDALEKYIDYMEADKKNSRRRKLLRSNAKKFLKSAGWNFWLKQKSRNKLELRYDAPHGKSYNSLVAACKGYLEKGYQEDNDADIEIANHGSADGSMHPSKLVALSGDSSKMQGMPVVDRCSNMFTLSAHHGKCRKRKSSSISSDRAQYLRSRHGQILSSEHRVRTVLSLLVKKKIVVPGYKVTYKQSDGPGIKDGSIFRDRIKCMCCNEIFTVENFEVHAGSSTPLPLAHMFLKDGMSLSQCLVEFMGGNKPRDPHPLHVRLKGKNSDLESDSICSVCHDGGDLLLCDNCPSSYHHDCVGLEVEAIPEGNWYCPSCRCSICNLSDYDPDTSQFTEKTIVYCDQCEREYHVGCTRNSDHQLICRPEGCWFCSRGCSNVFQHLQELMGKSVPTPIEGVSCTILKFCRGNGSDHGDYDDEIMADHYGKLCVAVDILHECFVTIIEPRTQSDISEDIVFNRESELRRLNFRGFYTILLQKGGELVSVGTFRICGQKFAELPLIGTSSPYRRQGMCRLLINELEKLLLDLGVERLLLPAVPELLETWTCSFGFTVMSNSDRLELAGNSILSFQGTTMCQKILNVAHNISQDKSVPSMSNSERMGLAENMVVKKVFVPLTVEPDHQVDLIVEPELVMEIENNSSKEGISSIDPLTSMPDPQVGLTVGPELVLVSQENKGEEGICFIDAPTCTPDPQVGLTMDIHEQPYVRKSAALAAVALSSSVLLLHAFFSLPAASALSVGLARRHRHDAAPGLAAGCDVFSGSWALDDGGGSSAAYTGYNCPLIDAEFNCQLYGRPDSDYLRYVWKPAGCELPRFDGADFLTRMKGKTVMFVGDSLGRNQWESLVCLLHAAAPQSPAQLVSADPLYTYKFLEYQVTVSFYRAPYLVDIDVVQGKRVLMLDDISENAEAWRDADVLSFNSGHWWTHTGSMQGWDYMGESGRYYEDMDRTVAFQRGLTTWANWVNLNLDQAKTRVFFQSMSPTHYSYYSHPSKEWPNPVSKNCYGETAPVTGLNSTGQASGQDQVIQAVLRGMKSPVRLLDITALSAMRKDAHPSVYSGDFSPAQRANPGSGSVDCSHWCLPGLPDTWNQLFYTLLFYK</sequence>
<evidence type="ECO:0000256" key="1">
    <source>
        <dbReference type="ARBA" id="ARBA00004123"/>
    </source>
</evidence>
<dbReference type="Gene3D" id="3.30.40.10">
    <property type="entry name" value="Zinc/RING finger domain, C3HC4 (zinc finger)"/>
    <property type="match status" value="2"/>
</dbReference>
<evidence type="ECO:0000256" key="5">
    <source>
        <dbReference type="ARBA" id="ARBA00022692"/>
    </source>
</evidence>
<evidence type="ECO:0000259" key="16">
    <source>
        <dbReference type="PROSITE" id="PS51186"/>
    </source>
</evidence>
<name>A0A811M9D0_9POAL</name>
<evidence type="ECO:0000313" key="18">
    <source>
        <dbReference type="Proteomes" id="UP000604825"/>
    </source>
</evidence>
<evidence type="ECO:0000256" key="13">
    <source>
        <dbReference type="ARBA" id="ARBA00023242"/>
    </source>
</evidence>
<dbReference type="GO" id="GO:0006357">
    <property type="term" value="P:regulation of transcription by RNA polymerase II"/>
    <property type="evidence" value="ECO:0007669"/>
    <property type="project" value="TreeGrafter"/>
</dbReference>
<dbReference type="GO" id="GO:0005634">
    <property type="term" value="C:nucleus"/>
    <property type="evidence" value="ECO:0007669"/>
    <property type="project" value="UniProtKB-SubCell"/>
</dbReference>
<dbReference type="CDD" id="cd04301">
    <property type="entry name" value="NAT_SF"/>
    <property type="match status" value="1"/>
</dbReference>
<feature type="domain" description="PHD-type" evidence="15">
    <location>
        <begin position="796"/>
        <end position="843"/>
    </location>
</feature>
<dbReference type="Pfam" id="PF00628">
    <property type="entry name" value="PHD"/>
    <property type="match status" value="1"/>
</dbReference>
<evidence type="ECO:0000256" key="12">
    <source>
        <dbReference type="ARBA" id="ARBA00023136"/>
    </source>
</evidence>
<dbReference type="OrthoDB" id="1903104at2759"/>
<dbReference type="Pfam" id="PF22970">
    <property type="entry name" value="DUF7028"/>
    <property type="match status" value="3"/>
</dbReference>
<dbReference type="SUPFAM" id="SSF57903">
    <property type="entry name" value="FYVE/PHD zinc finger"/>
    <property type="match status" value="1"/>
</dbReference>
<dbReference type="Proteomes" id="UP000604825">
    <property type="component" value="Unassembled WGS sequence"/>
</dbReference>
<evidence type="ECO:0000256" key="10">
    <source>
        <dbReference type="ARBA" id="ARBA00022989"/>
    </source>
</evidence>
<dbReference type="InterPro" id="IPR032308">
    <property type="entry name" value="TDBD"/>
</dbReference>
<keyword evidence="18" id="KW-1185">Reference proteome</keyword>
<keyword evidence="12" id="KW-0472">Membrane</keyword>
<dbReference type="InterPro" id="IPR016181">
    <property type="entry name" value="Acyl_CoA_acyltransferase"/>
</dbReference>
<dbReference type="PROSITE" id="PS01359">
    <property type="entry name" value="ZF_PHD_1"/>
    <property type="match status" value="1"/>
</dbReference>
<dbReference type="InterPro" id="IPR008395">
    <property type="entry name" value="Agenet-like_dom"/>
</dbReference>
<dbReference type="CDD" id="cd15532">
    <property type="entry name" value="PHD2_CHD_II"/>
    <property type="match status" value="1"/>
</dbReference>
<evidence type="ECO:0000256" key="14">
    <source>
        <dbReference type="PROSITE-ProRule" id="PRU00146"/>
    </source>
</evidence>
<comment type="caution">
    <text evidence="17">The sequence shown here is derived from an EMBL/GenBank/DDBJ whole genome shotgun (WGS) entry which is preliminary data.</text>
</comment>